<dbReference type="EMBL" id="SACK01000003">
    <property type="protein sequence ID" value="RVU01085.1"/>
    <property type="molecule type" value="Genomic_DNA"/>
</dbReference>
<organism evidence="1 2">
    <name type="scientific">Mucilaginibacter limnophilus</name>
    <dbReference type="NCBI Taxonomy" id="1932778"/>
    <lineage>
        <taxon>Bacteria</taxon>
        <taxon>Pseudomonadati</taxon>
        <taxon>Bacteroidota</taxon>
        <taxon>Sphingobacteriia</taxon>
        <taxon>Sphingobacteriales</taxon>
        <taxon>Sphingobacteriaceae</taxon>
        <taxon>Mucilaginibacter</taxon>
    </lineage>
</organism>
<comment type="caution">
    <text evidence="1">The sequence shown here is derived from an EMBL/GenBank/DDBJ whole genome shotgun (WGS) entry which is preliminary data.</text>
</comment>
<proteinExistence type="predicted"/>
<evidence type="ECO:0000313" key="2">
    <source>
        <dbReference type="Proteomes" id="UP000282759"/>
    </source>
</evidence>
<dbReference type="Proteomes" id="UP000282759">
    <property type="component" value="Unassembled WGS sequence"/>
</dbReference>
<dbReference type="RefSeq" id="WP_127704796.1">
    <property type="nucleotide sequence ID" value="NZ_SACK01000003.1"/>
</dbReference>
<accession>A0A3S2WYH8</accession>
<evidence type="ECO:0000313" key="1">
    <source>
        <dbReference type="EMBL" id="RVU01085.1"/>
    </source>
</evidence>
<dbReference type="OrthoDB" id="671786at2"/>
<dbReference type="AlphaFoldDB" id="A0A3S2WYH8"/>
<gene>
    <name evidence="1" type="ORF">EOD41_10750</name>
</gene>
<protein>
    <recommendedName>
        <fullName evidence="3">Phage portal protein</fullName>
    </recommendedName>
</protein>
<reference evidence="1 2" key="1">
    <citation type="submission" date="2019-01" db="EMBL/GenBank/DDBJ databases">
        <authorList>
            <person name="Chen W.-M."/>
        </authorList>
    </citation>
    <scope>NUCLEOTIDE SEQUENCE [LARGE SCALE GENOMIC DNA]</scope>
    <source>
        <strain evidence="1 2">YBJ-36</strain>
    </source>
</reference>
<evidence type="ECO:0008006" key="3">
    <source>
        <dbReference type="Google" id="ProtNLM"/>
    </source>
</evidence>
<sequence>MAKKFTSKVDPTETYSIGSTVDFLPGASILLVDDQPGAKPSLPQLKDFASDDIIRWGPQNNLPQWVIKQANKSPELLALIQFVVYFMYGSGLTYEVFDEHTGKGRPEYIEGYDQEIEDFIAANALSDYLLESIIDLVWFNHAFSECILNKKRSKIVQMVQQEAAYCRFSKPGAKGYSEMVYINANWPYASADDELTIPIDCINRRDLNLVNTVRNADYYKFMYPVAMPGPGNLIYQNTNWHSLFESGYYDVSILVPVLKRALMTYTMTIKYIIKVPQEFWVAHAKEKGKVWEDLKYEERKAIRKDIRDDMNKFLTGAENAGKSFISTFGWDKQNKCEIPGISIDALDDKMKDGVWIADAAEASSQFIRAHNLVPAIVGHLTGKGMGAGSGSDVRVHGNVQNKLMASRRDLILKPLQFTANYNGWTQRLKGFRWKIKEFQFDTLDVNHSTTNEVTSNAEPDQ</sequence>
<name>A0A3S2WYH8_9SPHI</name>
<keyword evidence="2" id="KW-1185">Reference proteome</keyword>